<keyword evidence="2" id="KW-0812">Transmembrane</keyword>
<dbReference type="RefSeq" id="WP_100707377.1">
    <property type="nucleotide sequence ID" value="NZ_NPDL01000006.1"/>
</dbReference>
<keyword evidence="2" id="KW-0472">Membrane</keyword>
<accession>A0A2M9XAG3</accession>
<dbReference type="NCBIfam" id="NF047761">
    <property type="entry name" value="LBF_4227_fam"/>
    <property type="match status" value="1"/>
</dbReference>
<evidence type="ECO:0000313" key="4">
    <source>
        <dbReference type="Proteomes" id="UP000232196"/>
    </source>
</evidence>
<dbReference type="EMBL" id="NPDN01000007">
    <property type="protein sequence ID" value="PJZ24680.1"/>
    <property type="molecule type" value="Genomic_DNA"/>
</dbReference>
<dbReference type="InterPro" id="IPR058179">
    <property type="entry name" value="LBF_4227-like"/>
</dbReference>
<evidence type="ECO:0000256" key="1">
    <source>
        <dbReference type="SAM" id="MobiDB-lite"/>
    </source>
</evidence>
<dbReference type="Proteomes" id="UP000232196">
    <property type="component" value="Unassembled WGS sequence"/>
</dbReference>
<comment type="caution">
    <text evidence="3">The sequence shown here is derived from an EMBL/GenBank/DDBJ whole genome shotgun (WGS) entry which is preliminary data.</text>
</comment>
<evidence type="ECO:0000256" key="2">
    <source>
        <dbReference type="SAM" id="Phobius"/>
    </source>
</evidence>
<sequence>MTAKRTDSEEIPYENREKQEGASFSSFELKEHLLAFINSITEYFETLLLYAKKIATEKIVLGIQAYVFFRIALFFVSLSVLFFLAAFFLYLQRQFTGDPLPAALGTGGLCLFISLMGVFALIRKLKA</sequence>
<organism evidence="3 4">
    <name type="scientific">Leptospira hartskeerlii</name>
    <dbReference type="NCBI Taxonomy" id="2023177"/>
    <lineage>
        <taxon>Bacteria</taxon>
        <taxon>Pseudomonadati</taxon>
        <taxon>Spirochaetota</taxon>
        <taxon>Spirochaetia</taxon>
        <taxon>Leptospirales</taxon>
        <taxon>Leptospiraceae</taxon>
        <taxon>Leptospira</taxon>
    </lineage>
</organism>
<keyword evidence="4" id="KW-1185">Reference proteome</keyword>
<feature type="region of interest" description="Disordered" evidence="1">
    <location>
        <begin position="1"/>
        <end position="22"/>
    </location>
</feature>
<feature type="transmembrane region" description="Helical" evidence="2">
    <location>
        <begin position="102"/>
        <end position="122"/>
    </location>
</feature>
<protein>
    <submittedName>
        <fullName evidence="3">Uncharacterized protein</fullName>
    </submittedName>
</protein>
<feature type="compositionally biased region" description="Basic and acidic residues" evidence="1">
    <location>
        <begin position="1"/>
        <end position="20"/>
    </location>
</feature>
<gene>
    <name evidence="3" type="ORF">CH357_13900</name>
</gene>
<keyword evidence="2" id="KW-1133">Transmembrane helix</keyword>
<name>A0A2M9XAG3_9LEPT</name>
<dbReference type="AlphaFoldDB" id="A0A2M9XAG3"/>
<reference evidence="3 4" key="1">
    <citation type="submission" date="2017-07" db="EMBL/GenBank/DDBJ databases">
        <title>Leptospira spp. isolated from tropical soils.</title>
        <authorList>
            <person name="Thibeaux R."/>
            <person name="Iraola G."/>
            <person name="Ferres I."/>
            <person name="Bierque E."/>
            <person name="Girault D."/>
            <person name="Soupe-Gilbert M.-E."/>
            <person name="Picardeau M."/>
            <person name="Goarant C."/>
        </authorList>
    </citation>
    <scope>NUCLEOTIDE SEQUENCE [LARGE SCALE GENOMIC DNA]</scope>
    <source>
        <strain evidence="3 4">MCA1-C-A1</strain>
    </source>
</reference>
<evidence type="ECO:0000313" key="3">
    <source>
        <dbReference type="EMBL" id="PJZ24680.1"/>
    </source>
</evidence>
<proteinExistence type="predicted"/>
<feature type="transmembrane region" description="Helical" evidence="2">
    <location>
        <begin position="63"/>
        <end position="90"/>
    </location>
</feature>
<dbReference type="OrthoDB" id="331254at2"/>